<keyword evidence="3" id="KW-0813">Transport</keyword>
<comment type="subcellular location">
    <subcellularLocation>
        <location evidence="1">Membrane</location>
        <topology evidence="1">Multi-pass membrane protein</topology>
    </subcellularLocation>
</comment>
<dbReference type="OrthoDB" id="1641903at2759"/>
<comment type="similarity">
    <text evidence="2">Belongs to the nucleobase:cation symporter-2 (NCS2) (TC 2.A.40) family.</text>
</comment>
<reference evidence="8" key="3">
    <citation type="submission" date="2025-09" db="UniProtKB">
        <authorList>
            <consortium name="Ensembl"/>
        </authorList>
    </citation>
    <scope>IDENTIFICATION</scope>
</reference>
<reference evidence="8" key="2">
    <citation type="submission" date="2025-08" db="UniProtKB">
        <authorList>
            <consortium name="Ensembl"/>
        </authorList>
    </citation>
    <scope>IDENTIFICATION</scope>
</reference>
<dbReference type="PANTHER" id="PTHR11119">
    <property type="entry name" value="XANTHINE-URACIL / VITAMIN C PERMEASE FAMILY MEMBER"/>
    <property type="match status" value="1"/>
</dbReference>
<name>A0A3P8UJP8_CYNSE</name>
<dbReference type="Pfam" id="PF00860">
    <property type="entry name" value="Xan_ur_permease"/>
    <property type="match status" value="1"/>
</dbReference>
<evidence type="ECO:0000256" key="2">
    <source>
        <dbReference type="ARBA" id="ARBA00008821"/>
    </source>
</evidence>
<evidence type="ECO:0000313" key="8">
    <source>
        <dbReference type="Ensembl" id="ENSCSEP00000003418.1"/>
    </source>
</evidence>
<feature type="transmembrane region" description="Helical" evidence="7">
    <location>
        <begin position="92"/>
        <end position="113"/>
    </location>
</feature>
<evidence type="ECO:0000256" key="4">
    <source>
        <dbReference type="ARBA" id="ARBA00022692"/>
    </source>
</evidence>
<feature type="transmembrane region" description="Helical" evidence="7">
    <location>
        <begin position="411"/>
        <end position="433"/>
    </location>
</feature>
<dbReference type="InterPro" id="IPR006043">
    <property type="entry name" value="NCS2"/>
</dbReference>
<dbReference type="RefSeq" id="XP_008311447.1">
    <property type="nucleotide sequence ID" value="XM_008313225.3"/>
</dbReference>
<feature type="transmembrane region" description="Helical" evidence="7">
    <location>
        <begin position="507"/>
        <end position="527"/>
    </location>
</feature>
<feature type="transmembrane region" description="Helical" evidence="7">
    <location>
        <begin position="261"/>
        <end position="284"/>
    </location>
</feature>
<evidence type="ECO:0000256" key="5">
    <source>
        <dbReference type="ARBA" id="ARBA00022989"/>
    </source>
</evidence>
<keyword evidence="4 7" id="KW-0812">Transmembrane</keyword>
<evidence type="ECO:0000256" key="7">
    <source>
        <dbReference type="SAM" id="Phobius"/>
    </source>
</evidence>
<dbReference type="InParanoid" id="A0A3P8UJP8"/>
<dbReference type="RefSeq" id="XP_024912657.1">
    <property type="nucleotide sequence ID" value="XM_025056889.1"/>
</dbReference>
<dbReference type="GeneTree" id="ENSGT00950000182953"/>
<dbReference type="PROSITE" id="PS01116">
    <property type="entry name" value="XANTH_URACIL_PERMASE"/>
    <property type="match status" value="1"/>
</dbReference>
<proteinExistence type="inferred from homology"/>
<dbReference type="KEGG" id="csem:103381051"/>
<dbReference type="GO" id="GO:0022857">
    <property type="term" value="F:transmembrane transporter activity"/>
    <property type="evidence" value="ECO:0007669"/>
    <property type="project" value="InterPro"/>
</dbReference>
<dbReference type="Proteomes" id="UP000265120">
    <property type="component" value="Chromosome 7"/>
</dbReference>
<dbReference type="STRING" id="244447.ENSCSEP00000003418"/>
<dbReference type="GO" id="GO:0005886">
    <property type="term" value="C:plasma membrane"/>
    <property type="evidence" value="ECO:0007669"/>
    <property type="project" value="UniProtKB-ARBA"/>
</dbReference>
<feature type="transmembrane region" description="Helical" evidence="7">
    <location>
        <begin position="470"/>
        <end position="487"/>
    </location>
</feature>
<accession>A0A3P8UJP8</accession>
<evidence type="ECO:0000256" key="6">
    <source>
        <dbReference type="ARBA" id="ARBA00023136"/>
    </source>
</evidence>
<dbReference type="InterPro" id="IPR006042">
    <property type="entry name" value="Xan_ur_permease"/>
</dbReference>
<feature type="transmembrane region" description="Helical" evidence="7">
    <location>
        <begin position="172"/>
        <end position="195"/>
    </location>
</feature>
<protein>
    <submittedName>
        <fullName evidence="8">Solute carrier family 23 member 1-like</fullName>
    </submittedName>
</protein>
<keyword evidence="9" id="KW-1185">Reference proteome</keyword>
<feature type="transmembrane region" description="Helical" evidence="7">
    <location>
        <begin position="215"/>
        <end position="240"/>
    </location>
</feature>
<reference evidence="8 9" key="1">
    <citation type="journal article" date="2014" name="Nat. Genet.">
        <title>Whole-genome sequence of a flatfish provides insights into ZW sex chromosome evolution and adaptation to a benthic lifestyle.</title>
        <authorList>
            <person name="Chen S."/>
            <person name="Zhang G."/>
            <person name="Shao C."/>
            <person name="Huang Q."/>
            <person name="Liu G."/>
            <person name="Zhang P."/>
            <person name="Song W."/>
            <person name="An N."/>
            <person name="Chalopin D."/>
            <person name="Volff J.N."/>
            <person name="Hong Y."/>
            <person name="Li Q."/>
            <person name="Sha Z."/>
            <person name="Zhou H."/>
            <person name="Xie M."/>
            <person name="Yu Q."/>
            <person name="Liu Y."/>
            <person name="Xiang H."/>
            <person name="Wang N."/>
            <person name="Wu K."/>
            <person name="Yang C."/>
            <person name="Zhou Q."/>
            <person name="Liao X."/>
            <person name="Yang L."/>
            <person name="Hu Q."/>
            <person name="Zhang J."/>
            <person name="Meng L."/>
            <person name="Jin L."/>
            <person name="Tian Y."/>
            <person name="Lian J."/>
            <person name="Yang J."/>
            <person name="Miao G."/>
            <person name="Liu S."/>
            <person name="Liang Z."/>
            <person name="Yan F."/>
            <person name="Li Y."/>
            <person name="Sun B."/>
            <person name="Zhang H."/>
            <person name="Zhang J."/>
            <person name="Zhu Y."/>
            <person name="Du M."/>
            <person name="Zhao Y."/>
            <person name="Schartl M."/>
            <person name="Tang Q."/>
            <person name="Wang J."/>
        </authorList>
    </citation>
    <scope>NUCLEOTIDE SEQUENCE</scope>
</reference>
<keyword evidence="5 7" id="KW-1133">Transmembrane helix</keyword>
<sequence length="595" mass="64462">MASAKRNSGNGIQSMDMDEVHDLHDGNVTDSRCETEDDRHKPAYSVTDVPPWYLCIFLAIQHYLIAFGANIAVPLIISEGLCLQHDSLTTSWLINTTFFVSGLCTLLQVTFGIRLPILQGSSFALLTPSMAMLSMPEWQCPAWTQNASLVNTSSPVFVEVWQTRMRTLQGSIMVASLLQMLVGFSGIIGFLMRFVGPLTISPTIFLIGLSLYDAAGVTAGSHWGIAVMTMVLIILFSQYLRSVPIPVPIYSKTKKLHFSKLYIFQTMPILLGISVSWLVCYILTVLDVLPSDPTQYGHLARTDVKGDVISEAPWVTFPYPGQWGVPTVSLAAVLSIMAGVICSMAESVGDYYACAKLSGAPPPPKHAISRGIGVEGIGCLLAGAFGTGNGTTSYSENVAALGITKVGSRAVIFFSGVCMILMGILGKIGAIFATIPTPVIGGMFPVMFGVIAATGISNLQHTYMNSTRNIFVFGFSIFTALTIPNWLRNNPDSLKTGVTELDQVLRVLLTTHMFVGGFLGFFLDNTIPGTKRERGLSSSDTTLHEDSDSTLLTDVYNLPFGITSCLASRSWVRYVPFCPQNGNKTKYDVAKKSVE</sequence>
<evidence type="ECO:0000313" key="9">
    <source>
        <dbReference type="Proteomes" id="UP000265120"/>
    </source>
</evidence>
<keyword evidence="6 7" id="KW-0472">Membrane</keyword>
<organism evidence="8 9">
    <name type="scientific">Cynoglossus semilaevis</name>
    <name type="common">Tongue sole</name>
    <dbReference type="NCBI Taxonomy" id="244447"/>
    <lineage>
        <taxon>Eukaryota</taxon>
        <taxon>Metazoa</taxon>
        <taxon>Chordata</taxon>
        <taxon>Craniata</taxon>
        <taxon>Vertebrata</taxon>
        <taxon>Euteleostomi</taxon>
        <taxon>Actinopterygii</taxon>
        <taxon>Neopterygii</taxon>
        <taxon>Teleostei</taxon>
        <taxon>Neoteleostei</taxon>
        <taxon>Acanthomorphata</taxon>
        <taxon>Carangaria</taxon>
        <taxon>Pleuronectiformes</taxon>
        <taxon>Pleuronectoidei</taxon>
        <taxon>Cynoglossidae</taxon>
        <taxon>Cynoglossinae</taxon>
        <taxon>Cynoglossus</taxon>
    </lineage>
</organism>
<evidence type="ECO:0000256" key="1">
    <source>
        <dbReference type="ARBA" id="ARBA00004141"/>
    </source>
</evidence>
<feature type="transmembrane region" description="Helical" evidence="7">
    <location>
        <begin position="439"/>
        <end position="458"/>
    </location>
</feature>
<dbReference type="GeneID" id="103381051"/>
<dbReference type="AlphaFoldDB" id="A0A3P8UJP8"/>
<dbReference type="Ensembl" id="ENSCSET00000003463.1">
    <property type="protein sequence ID" value="ENSCSEP00000003418.1"/>
    <property type="gene ID" value="ENSCSEG00000002242.1"/>
</dbReference>
<feature type="transmembrane region" description="Helical" evidence="7">
    <location>
        <begin position="52"/>
        <end position="77"/>
    </location>
</feature>
<evidence type="ECO:0000256" key="3">
    <source>
        <dbReference type="ARBA" id="ARBA00022448"/>
    </source>
</evidence>
<feature type="transmembrane region" description="Helical" evidence="7">
    <location>
        <begin position="323"/>
        <end position="342"/>
    </location>
</feature>
<dbReference type="OMA" id="TIIQCKG"/>